<dbReference type="InterPro" id="IPR016156">
    <property type="entry name" value="FAD/NAD-linked_Rdtase_dimer_sf"/>
</dbReference>
<sequence>MRRPVPISRTRRALVLSVIGGLALPHVARAAPARVVVVGAGVAGASFATYAARLLKGVGEIVLVEPAPGYLALYRSNLVLGGIIETPAIWSGYDALARRTGIKWVAARAARFDRSRREVVLTDGARLGYDLAIVAPGIGLDYGSVPGWSREVAAIMPHAWKGTEQFHLLKRQLDAVPDGGRIVILPPPDPSRCPPAPYERASMMAFALKASGRGGCRIFIVDVKERFAKMALFLDAWEKYYPGMIDWLPPSIHEGVKQVDPLTMSVETGFETFRDCALVNVIPAQTASQIAVASGLADATGFCPVGAWDMRSLIDSSIFVLGDAAHAGAMPKSAFAANSQAMVAARTIAAELLAQGSAPPDYESRCWSLLAKGDSVKSSSNFIADDNKFKEYGESVSVIHEEKYLRQVTADESSVWFDRLENDLFM</sequence>
<dbReference type="PANTHER" id="PTHR43755">
    <property type="match status" value="1"/>
</dbReference>
<evidence type="ECO:0000256" key="1">
    <source>
        <dbReference type="ARBA" id="ARBA00022630"/>
    </source>
</evidence>
<dbReference type="SUPFAM" id="SSF55424">
    <property type="entry name" value="FAD/NAD-linked reductases, dimerisation (C-terminal) domain"/>
    <property type="match status" value="1"/>
</dbReference>
<dbReference type="Pfam" id="PF21706">
    <property type="entry name" value="FCSD_central"/>
    <property type="match status" value="1"/>
</dbReference>
<feature type="domain" description="Sulfide dehydrogenase [flavocytochrome c] flavoprotein chain central" evidence="4">
    <location>
        <begin position="167"/>
        <end position="283"/>
    </location>
</feature>
<dbReference type="InterPro" id="IPR052541">
    <property type="entry name" value="SQRD"/>
</dbReference>
<reference evidence="5" key="1">
    <citation type="submission" date="2021-05" db="EMBL/GenBank/DDBJ databases">
        <authorList>
            <person name="Sun Q."/>
            <person name="Inoue M."/>
        </authorList>
    </citation>
    <scope>NUCLEOTIDE SEQUENCE</scope>
    <source>
        <strain evidence="5">VKM B-3255</strain>
    </source>
</reference>
<dbReference type="Gene3D" id="3.50.50.60">
    <property type="entry name" value="FAD/NAD(P)-binding domain"/>
    <property type="match status" value="2"/>
</dbReference>
<accession>A0ABS5RD75</accession>
<feature type="domain" description="FAD/NAD(P)-binding" evidence="3">
    <location>
        <begin position="34"/>
        <end position="148"/>
    </location>
</feature>
<keyword evidence="6" id="KW-1185">Reference proteome</keyword>
<gene>
    <name evidence="5" type="ORF">KIP89_18120</name>
</gene>
<dbReference type="PANTHER" id="PTHR43755:SF1">
    <property type="entry name" value="FAD-DEPENDENT PYRIDINE NUCLEOTIDE-DISULPHIDE OXIDOREDUCTASE"/>
    <property type="match status" value="1"/>
</dbReference>
<evidence type="ECO:0000256" key="2">
    <source>
        <dbReference type="ARBA" id="ARBA00022827"/>
    </source>
</evidence>
<protein>
    <submittedName>
        <fullName evidence="5">FAD-dependent oxidoreductase</fullName>
    </submittedName>
</protein>
<dbReference type="InterPro" id="IPR023753">
    <property type="entry name" value="FAD/NAD-binding_dom"/>
</dbReference>
<evidence type="ECO:0000313" key="6">
    <source>
        <dbReference type="Proteomes" id="UP001166585"/>
    </source>
</evidence>
<name>A0ABS5RD75_9HYPH</name>
<evidence type="ECO:0000313" key="5">
    <source>
        <dbReference type="EMBL" id="MBS9479027.1"/>
    </source>
</evidence>
<dbReference type="InterPro" id="IPR036188">
    <property type="entry name" value="FAD/NAD-bd_sf"/>
</dbReference>
<dbReference type="EMBL" id="JAHCQH010000022">
    <property type="protein sequence ID" value="MBS9479027.1"/>
    <property type="molecule type" value="Genomic_DNA"/>
</dbReference>
<organism evidence="5 6">
    <name type="scientific">Ancylobacter radicis</name>
    <dbReference type="NCBI Taxonomy" id="2836179"/>
    <lineage>
        <taxon>Bacteria</taxon>
        <taxon>Pseudomonadati</taxon>
        <taxon>Pseudomonadota</taxon>
        <taxon>Alphaproteobacteria</taxon>
        <taxon>Hyphomicrobiales</taxon>
        <taxon>Xanthobacteraceae</taxon>
        <taxon>Ancylobacter</taxon>
    </lineage>
</organism>
<dbReference type="Pfam" id="PF07992">
    <property type="entry name" value="Pyr_redox_2"/>
    <property type="match status" value="1"/>
</dbReference>
<evidence type="ECO:0000259" key="4">
    <source>
        <dbReference type="Pfam" id="PF21706"/>
    </source>
</evidence>
<dbReference type="Proteomes" id="UP001166585">
    <property type="component" value="Unassembled WGS sequence"/>
</dbReference>
<proteinExistence type="predicted"/>
<keyword evidence="1" id="KW-0285">Flavoprotein</keyword>
<keyword evidence="2" id="KW-0274">FAD</keyword>
<dbReference type="InterPro" id="IPR049386">
    <property type="entry name" value="FCSD_central"/>
</dbReference>
<comment type="caution">
    <text evidence="5">The sequence shown here is derived from an EMBL/GenBank/DDBJ whole genome shotgun (WGS) entry which is preliminary data.</text>
</comment>
<dbReference type="SUPFAM" id="SSF51905">
    <property type="entry name" value="FAD/NAD(P)-binding domain"/>
    <property type="match status" value="2"/>
</dbReference>
<evidence type="ECO:0000259" key="3">
    <source>
        <dbReference type="Pfam" id="PF07992"/>
    </source>
</evidence>